<feature type="domain" description="Response regulatory" evidence="8">
    <location>
        <begin position="4"/>
        <end position="123"/>
    </location>
</feature>
<dbReference type="SMART" id="SM00850">
    <property type="entry name" value="LytTR"/>
    <property type="match status" value="1"/>
</dbReference>
<dbReference type="STRING" id="29364.SAMN04487772_10878"/>
<dbReference type="CDD" id="cd00156">
    <property type="entry name" value="REC"/>
    <property type="match status" value="1"/>
</dbReference>
<dbReference type="SUPFAM" id="SSF52172">
    <property type="entry name" value="CheY-like"/>
    <property type="match status" value="1"/>
</dbReference>
<dbReference type="InterPro" id="IPR011006">
    <property type="entry name" value="CheY-like_superfamily"/>
</dbReference>
<dbReference type="GO" id="GO:0003677">
    <property type="term" value="F:DNA binding"/>
    <property type="evidence" value="ECO:0007669"/>
    <property type="project" value="InterPro"/>
</dbReference>
<dbReference type="OrthoDB" id="9779387at2"/>
<evidence type="ECO:0000256" key="5">
    <source>
        <dbReference type="ARBA" id="ARBA00024867"/>
    </source>
</evidence>
<evidence type="ECO:0000256" key="6">
    <source>
        <dbReference type="ARBA" id="ARBA00037164"/>
    </source>
</evidence>
<accession>A0A1I0BTX3</accession>
<keyword evidence="3" id="KW-0902">Two-component regulatory system</keyword>
<sequence>MGIKIIICDEDRISLKINITYMEEFSQKYKVPTEVLSFDRIEDSFYQYISENTIDIALLDMKFKNCDGIFLAREIQKKNPWVSIIFITEKTEHMLEAFNLLATGFILKPIKQLQLEKLFARSIIQAQSFRNRRFGSNIDFTVNKTSVSIQQSSILYLEKLNQKTRIHTSHKHYETYETLTSIQNRLETTFLRVNQSILVNLLQVGAIEQNEIYLKTGEHFRIGRSYIKKVKDTFSKYPYVYL</sequence>
<name>A0A1I0BTX3_9FIRM</name>
<dbReference type="Gene3D" id="3.40.50.2300">
    <property type="match status" value="1"/>
</dbReference>
<dbReference type="InterPro" id="IPR046947">
    <property type="entry name" value="LytR-like"/>
</dbReference>
<evidence type="ECO:0000256" key="3">
    <source>
        <dbReference type="ARBA" id="ARBA00023012"/>
    </source>
</evidence>
<dbReference type="PANTHER" id="PTHR37299:SF3">
    <property type="entry name" value="STAGE 0 SPORULATION PROTEIN A HOMOLOG"/>
    <property type="match status" value="1"/>
</dbReference>
<dbReference type="InterPro" id="IPR007492">
    <property type="entry name" value="LytTR_DNA-bd_dom"/>
</dbReference>
<evidence type="ECO:0000256" key="2">
    <source>
        <dbReference type="ARBA" id="ARBA00022490"/>
    </source>
</evidence>
<dbReference type="GO" id="GO:0000156">
    <property type="term" value="F:phosphorelay response regulator activity"/>
    <property type="evidence" value="ECO:0007669"/>
    <property type="project" value="InterPro"/>
</dbReference>
<evidence type="ECO:0000259" key="8">
    <source>
        <dbReference type="PROSITE" id="PS50110"/>
    </source>
</evidence>
<dbReference type="InterPro" id="IPR001789">
    <property type="entry name" value="Sig_transdc_resp-reg_receiver"/>
</dbReference>
<evidence type="ECO:0000313" key="11">
    <source>
        <dbReference type="Proteomes" id="UP000199800"/>
    </source>
</evidence>
<dbReference type="Proteomes" id="UP000199800">
    <property type="component" value="Unassembled WGS sequence"/>
</dbReference>
<protein>
    <recommendedName>
        <fullName evidence="1">Stage 0 sporulation protein A homolog</fullName>
    </recommendedName>
</protein>
<dbReference type="RefSeq" id="WP_092477556.1">
    <property type="nucleotide sequence ID" value="NZ_FOHN01000008.1"/>
</dbReference>
<evidence type="ECO:0000256" key="1">
    <source>
        <dbReference type="ARBA" id="ARBA00018672"/>
    </source>
</evidence>
<keyword evidence="2" id="KW-0963">Cytoplasm</keyword>
<dbReference type="Pfam" id="PF00072">
    <property type="entry name" value="Response_reg"/>
    <property type="match status" value="1"/>
</dbReference>
<feature type="domain" description="HTH LytTR-type" evidence="9">
    <location>
        <begin position="138"/>
        <end position="236"/>
    </location>
</feature>
<evidence type="ECO:0000259" key="9">
    <source>
        <dbReference type="PROSITE" id="PS50930"/>
    </source>
</evidence>
<keyword evidence="4" id="KW-0010">Activator</keyword>
<organism evidence="10 11">
    <name type="scientific">[Clostridium] polysaccharolyticum</name>
    <dbReference type="NCBI Taxonomy" id="29364"/>
    <lineage>
        <taxon>Bacteria</taxon>
        <taxon>Bacillati</taxon>
        <taxon>Bacillota</taxon>
        <taxon>Clostridia</taxon>
        <taxon>Lachnospirales</taxon>
        <taxon>Lachnospiraceae</taxon>
    </lineage>
</organism>
<keyword evidence="7" id="KW-0597">Phosphoprotein</keyword>
<dbReference type="SMART" id="SM00448">
    <property type="entry name" value="REC"/>
    <property type="match status" value="1"/>
</dbReference>
<dbReference type="EMBL" id="FOHN01000008">
    <property type="protein sequence ID" value="SET10067.1"/>
    <property type="molecule type" value="Genomic_DNA"/>
</dbReference>
<reference evidence="10 11" key="1">
    <citation type="submission" date="2016-10" db="EMBL/GenBank/DDBJ databases">
        <authorList>
            <person name="de Groot N.N."/>
        </authorList>
    </citation>
    <scope>NUCLEOTIDE SEQUENCE [LARGE SCALE GENOMIC DNA]</scope>
    <source>
        <strain evidence="10 11">DSM 1801</strain>
    </source>
</reference>
<dbReference type="Pfam" id="PF04397">
    <property type="entry name" value="LytTR"/>
    <property type="match status" value="1"/>
</dbReference>
<dbReference type="Gene3D" id="2.40.50.1020">
    <property type="entry name" value="LytTr DNA-binding domain"/>
    <property type="match status" value="1"/>
</dbReference>
<comment type="function">
    <text evidence="5">May play the central regulatory role in sporulation. It may be an element of the effector pathway responsible for the activation of sporulation genes in response to nutritional stress. Spo0A may act in concert with spo0H (a sigma factor) to control the expression of some genes that are critical to the sporulation process.</text>
</comment>
<evidence type="ECO:0000256" key="4">
    <source>
        <dbReference type="ARBA" id="ARBA00023159"/>
    </source>
</evidence>
<comment type="function">
    <text evidence="6">Required for high-level post-exponential phase expression of a series of secreted proteins.</text>
</comment>
<dbReference type="PANTHER" id="PTHR37299">
    <property type="entry name" value="TRANSCRIPTIONAL REGULATOR-RELATED"/>
    <property type="match status" value="1"/>
</dbReference>
<proteinExistence type="predicted"/>
<evidence type="ECO:0000256" key="7">
    <source>
        <dbReference type="PROSITE-ProRule" id="PRU00169"/>
    </source>
</evidence>
<evidence type="ECO:0000313" key="10">
    <source>
        <dbReference type="EMBL" id="SET10067.1"/>
    </source>
</evidence>
<dbReference type="PROSITE" id="PS50110">
    <property type="entry name" value="RESPONSE_REGULATORY"/>
    <property type="match status" value="1"/>
</dbReference>
<keyword evidence="11" id="KW-1185">Reference proteome</keyword>
<dbReference type="PROSITE" id="PS50930">
    <property type="entry name" value="HTH_LYTTR"/>
    <property type="match status" value="1"/>
</dbReference>
<gene>
    <name evidence="10" type="ORF">SAMN04487772_10878</name>
</gene>
<dbReference type="AlphaFoldDB" id="A0A1I0BTX3"/>
<feature type="modified residue" description="4-aspartylphosphate" evidence="7">
    <location>
        <position position="60"/>
    </location>
</feature>